<protein>
    <submittedName>
        <fullName evidence="2">Uncharacterized protein</fullName>
    </submittedName>
</protein>
<proteinExistence type="predicted"/>
<reference evidence="2" key="1">
    <citation type="submission" date="2021-02" db="EMBL/GenBank/DDBJ databases">
        <authorList>
            <person name="Nowell W R."/>
        </authorList>
    </citation>
    <scope>NUCLEOTIDE SEQUENCE</scope>
</reference>
<organism evidence="2 3">
    <name type="scientific">Rotaria sordida</name>
    <dbReference type="NCBI Taxonomy" id="392033"/>
    <lineage>
        <taxon>Eukaryota</taxon>
        <taxon>Metazoa</taxon>
        <taxon>Spiralia</taxon>
        <taxon>Gnathifera</taxon>
        <taxon>Rotifera</taxon>
        <taxon>Eurotatoria</taxon>
        <taxon>Bdelloidea</taxon>
        <taxon>Philodinida</taxon>
        <taxon>Philodinidae</taxon>
        <taxon>Rotaria</taxon>
    </lineage>
</organism>
<feature type="non-terminal residue" evidence="2">
    <location>
        <position position="1"/>
    </location>
</feature>
<name>A0A818ZME0_9BILA</name>
<dbReference type="AlphaFoldDB" id="A0A818ZME0"/>
<evidence type="ECO:0000313" key="3">
    <source>
        <dbReference type="Proteomes" id="UP000663874"/>
    </source>
</evidence>
<accession>A0A818ZME0</accession>
<dbReference type="EMBL" id="CAJOBE010001688">
    <property type="protein sequence ID" value="CAF3766117.1"/>
    <property type="molecule type" value="Genomic_DNA"/>
</dbReference>
<evidence type="ECO:0000313" key="2">
    <source>
        <dbReference type="EMBL" id="CAF3766117.1"/>
    </source>
</evidence>
<dbReference type="Proteomes" id="UP000663874">
    <property type="component" value="Unassembled WGS sequence"/>
</dbReference>
<comment type="caution">
    <text evidence="2">The sequence shown here is derived from an EMBL/GenBank/DDBJ whole genome shotgun (WGS) entry which is preliminary data.</text>
</comment>
<dbReference type="EMBL" id="CAJNOU010008505">
    <property type="protein sequence ID" value="CAF1538373.1"/>
    <property type="molecule type" value="Genomic_DNA"/>
</dbReference>
<evidence type="ECO:0000313" key="1">
    <source>
        <dbReference type="EMBL" id="CAF1538373.1"/>
    </source>
</evidence>
<gene>
    <name evidence="2" type="ORF">FNK824_LOCUS13088</name>
    <name evidence="1" type="ORF">SEV965_LOCUS37975</name>
</gene>
<sequence length="175" mass="20072">MSSDTDKLHILLGYFLIKNGFIINSATDLEIINFTKTDRSVTTDLYRNQVRYQAISTVSPPEFLIVIEVQSHKYRLALNLDDYFDNNNRIAHDSIFTSHLSLMECSSDNSIYYALSDSILDRFCSQILSSIHHKINWLNLESTSIERILLATNYSNLYGLGLYNINVDEALSLFT</sequence>
<dbReference type="Proteomes" id="UP000663889">
    <property type="component" value="Unassembled WGS sequence"/>
</dbReference>